<protein>
    <submittedName>
        <fullName evidence="2">Uncharacterized protein</fullName>
    </submittedName>
</protein>
<evidence type="ECO:0000256" key="1">
    <source>
        <dbReference type="SAM" id="Phobius"/>
    </source>
</evidence>
<reference evidence="2 3" key="1">
    <citation type="submission" date="2015-11" db="EMBL/GenBank/DDBJ databases">
        <title>Genome sequence of Pyrodictium occultum PL-19, a marine hyperthermophilic archaeon isolated from Volcano, Italy.</title>
        <authorList>
            <person name="Utturkar S."/>
            <person name="Huber H."/>
            <person name="Leptihn S."/>
            <person name="Brown S."/>
            <person name="Stetter K.O."/>
            <person name="Podar M."/>
        </authorList>
    </citation>
    <scope>NUCLEOTIDE SEQUENCE [LARGE SCALE GENOMIC DNA]</scope>
    <source>
        <strain evidence="2 3">PL-19</strain>
    </source>
</reference>
<proteinExistence type="predicted"/>
<dbReference type="Proteomes" id="UP000053352">
    <property type="component" value="Unassembled WGS sequence"/>
</dbReference>
<dbReference type="EMBL" id="LNTB01000001">
    <property type="protein sequence ID" value="KSW11792.1"/>
    <property type="molecule type" value="Genomic_DNA"/>
</dbReference>
<accession>A0A0V8RUR8</accession>
<feature type="transmembrane region" description="Helical" evidence="1">
    <location>
        <begin position="96"/>
        <end position="117"/>
    </location>
</feature>
<evidence type="ECO:0000313" key="3">
    <source>
        <dbReference type="Proteomes" id="UP000053352"/>
    </source>
</evidence>
<organism evidence="2 3">
    <name type="scientific">Pyrodictium occultum</name>
    <dbReference type="NCBI Taxonomy" id="2309"/>
    <lineage>
        <taxon>Archaea</taxon>
        <taxon>Thermoproteota</taxon>
        <taxon>Thermoprotei</taxon>
        <taxon>Desulfurococcales</taxon>
        <taxon>Pyrodictiaceae</taxon>
        <taxon>Pyrodictium</taxon>
    </lineage>
</organism>
<keyword evidence="1" id="KW-0472">Membrane</keyword>
<keyword evidence="1" id="KW-1133">Transmembrane helix</keyword>
<comment type="caution">
    <text evidence="2">The sequence shown here is derived from an EMBL/GenBank/DDBJ whole genome shotgun (WGS) entry which is preliminary data.</text>
</comment>
<dbReference type="AlphaFoldDB" id="A0A0V8RUR8"/>
<evidence type="ECO:0000313" key="2">
    <source>
        <dbReference type="EMBL" id="KSW11792.1"/>
    </source>
</evidence>
<gene>
    <name evidence="2" type="ORF">CF15_03020</name>
</gene>
<name>A0A0V8RUR8_PYROC</name>
<sequence length="127" mass="14248">MLQPSLDQFYCNASKLYNASLEGGFKIKRRDGNIIITYSNATKPLSISIEAIYSTVDGILRHYRARIYSSMPSQSLGVREIREEINITAGKGAVAWLRWVLLGALLASVLAIVVYLYHYLHRRKAAG</sequence>
<keyword evidence="3" id="KW-1185">Reference proteome</keyword>
<keyword evidence="1" id="KW-0812">Transmembrane</keyword>